<feature type="transmembrane region" description="Helical" evidence="1">
    <location>
        <begin position="51"/>
        <end position="70"/>
    </location>
</feature>
<organism evidence="2 3">
    <name type="scientific">Peptostreptococcus equinus</name>
    <dbReference type="NCBI Taxonomy" id="3003601"/>
    <lineage>
        <taxon>Bacteria</taxon>
        <taxon>Bacillati</taxon>
        <taxon>Bacillota</taxon>
        <taxon>Clostridia</taxon>
        <taxon>Peptostreptococcales</taxon>
        <taxon>Peptostreptococcaceae</taxon>
        <taxon>Peptostreptococcus</taxon>
    </lineage>
</organism>
<feature type="transmembrane region" description="Helical" evidence="1">
    <location>
        <begin position="82"/>
        <end position="103"/>
    </location>
</feature>
<feature type="transmembrane region" description="Helical" evidence="1">
    <location>
        <begin position="196"/>
        <end position="215"/>
    </location>
</feature>
<proteinExistence type="predicted"/>
<feature type="transmembrane region" description="Helical" evidence="1">
    <location>
        <begin position="457"/>
        <end position="482"/>
    </location>
</feature>
<gene>
    <name evidence="2" type="ORF">O0R46_01355</name>
</gene>
<dbReference type="EMBL" id="CP114052">
    <property type="protein sequence ID" value="WAW15122.1"/>
    <property type="molecule type" value="Genomic_DNA"/>
</dbReference>
<feature type="transmembrane region" description="Helical" evidence="1">
    <location>
        <begin position="13"/>
        <end position="30"/>
    </location>
</feature>
<feature type="transmembrane region" description="Helical" evidence="1">
    <location>
        <begin position="503"/>
        <end position="526"/>
    </location>
</feature>
<sequence length="560" mass="64680">MKKIFKSNPISEYLFNINLIYANITYVSAMRKKEKFKKDPEILIKSLKNRILFFMPLFMFFIYTLIFLPFDFSKFPYLLDVSIAFFIVLNLLQTFTYFYNVFYESKDVENYMSMPISEKDVFKSKLVVVTISTIQLLVPIISMYLIYYFRSGYGLIAIVFAVFDFLLSLGIVIAINMVFIQLLAKSAVLSKMRNKIVTIISAIAMIMNVAFILLFQNYSYDLSQKAVASKVKIYGPLTEIYKSNLKHFLLIVILFVILYLIYQFIMSNINGKFYSYLQSLQSTDFTNNKKHKDFKNSIQGKNKDKNIMAKTKDFDIRGFMKARSNFKNLFEYNKSLVSDSKVINQSIISGGILPIVMIIPVVINLSKMKLDLLSDINQLLISFSIAFALGILNNINSISLPAIMISLDRENYDYIKSLPVDMRKYLLNKYIISSTVSLIFGVIAIVGAFMFLKINSIYIILALFIFIIVSMSMAGNWIIYDYKHTWTQWQNISDLASRVNKSITMLLMFVVIFFIIMMVSILYFIADFGLQGIAIGILITLILLISSISVIRFIKFLKRI</sequence>
<keyword evidence="1" id="KW-1133">Transmembrane helix</keyword>
<feature type="transmembrane region" description="Helical" evidence="1">
    <location>
        <begin position="124"/>
        <end position="149"/>
    </location>
</feature>
<protein>
    <recommendedName>
        <fullName evidence="4">ABC-2 type transport system permease protein</fullName>
    </recommendedName>
</protein>
<reference evidence="2" key="1">
    <citation type="submission" date="2022-12" db="EMBL/GenBank/DDBJ databases">
        <title>Peptostreptococcus.</title>
        <authorList>
            <person name="Lee S.H."/>
        </authorList>
    </citation>
    <scope>NUCLEOTIDE SEQUENCE</scope>
    <source>
        <strain evidence="2">CBA3647</strain>
    </source>
</reference>
<feature type="transmembrane region" description="Helical" evidence="1">
    <location>
        <begin position="155"/>
        <end position="184"/>
    </location>
</feature>
<dbReference type="Proteomes" id="UP001164187">
    <property type="component" value="Chromosome"/>
</dbReference>
<evidence type="ECO:0000256" key="1">
    <source>
        <dbReference type="SAM" id="Phobius"/>
    </source>
</evidence>
<name>A0ABY7JT71_9FIRM</name>
<feature type="transmembrane region" description="Helical" evidence="1">
    <location>
        <begin position="342"/>
        <end position="363"/>
    </location>
</feature>
<keyword evidence="1" id="KW-0472">Membrane</keyword>
<accession>A0ABY7JT71</accession>
<feature type="transmembrane region" description="Helical" evidence="1">
    <location>
        <begin position="383"/>
        <end position="407"/>
    </location>
</feature>
<dbReference type="RefSeq" id="WP_269311815.1">
    <property type="nucleotide sequence ID" value="NZ_CP114052.1"/>
</dbReference>
<evidence type="ECO:0000313" key="3">
    <source>
        <dbReference type="Proteomes" id="UP001164187"/>
    </source>
</evidence>
<evidence type="ECO:0008006" key="4">
    <source>
        <dbReference type="Google" id="ProtNLM"/>
    </source>
</evidence>
<evidence type="ECO:0000313" key="2">
    <source>
        <dbReference type="EMBL" id="WAW15122.1"/>
    </source>
</evidence>
<feature type="transmembrane region" description="Helical" evidence="1">
    <location>
        <begin position="427"/>
        <end position="451"/>
    </location>
</feature>
<feature type="transmembrane region" description="Helical" evidence="1">
    <location>
        <begin position="247"/>
        <end position="265"/>
    </location>
</feature>
<keyword evidence="1" id="KW-0812">Transmembrane</keyword>
<feature type="transmembrane region" description="Helical" evidence="1">
    <location>
        <begin position="532"/>
        <end position="554"/>
    </location>
</feature>
<keyword evidence="3" id="KW-1185">Reference proteome</keyword>